<gene>
    <name evidence="2" type="ORF">GCM10007392_33160</name>
</gene>
<accession>A0A918KGB1</accession>
<keyword evidence="1" id="KW-0472">Membrane</keyword>
<keyword evidence="1" id="KW-0812">Transmembrane</keyword>
<reference evidence="2" key="1">
    <citation type="journal article" date="2014" name="Int. J. Syst. Evol. Microbiol.">
        <title>Complete genome sequence of Corynebacterium casei LMG S-19264T (=DSM 44701T), isolated from a smear-ripened cheese.</title>
        <authorList>
            <consortium name="US DOE Joint Genome Institute (JGI-PGF)"/>
            <person name="Walter F."/>
            <person name="Albersmeier A."/>
            <person name="Kalinowski J."/>
            <person name="Ruckert C."/>
        </authorList>
    </citation>
    <scope>NUCLEOTIDE SEQUENCE</scope>
    <source>
        <strain evidence="2">KCTC 22169</strain>
    </source>
</reference>
<evidence type="ECO:0000313" key="2">
    <source>
        <dbReference type="EMBL" id="GGX62625.1"/>
    </source>
</evidence>
<dbReference type="AlphaFoldDB" id="A0A918KGB1"/>
<comment type="caution">
    <text evidence="2">The sequence shown here is derived from an EMBL/GenBank/DDBJ whole genome shotgun (WGS) entry which is preliminary data.</text>
</comment>
<protein>
    <submittedName>
        <fullName evidence="2">Uncharacterized protein</fullName>
    </submittedName>
</protein>
<organism evidence="2 3">
    <name type="scientific">Saccharospirillum salsuginis</name>
    <dbReference type="NCBI Taxonomy" id="418750"/>
    <lineage>
        <taxon>Bacteria</taxon>
        <taxon>Pseudomonadati</taxon>
        <taxon>Pseudomonadota</taxon>
        <taxon>Gammaproteobacteria</taxon>
        <taxon>Oceanospirillales</taxon>
        <taxon>Saccharospirillaceae</taxon>
        <taxon>Saccharospirillum</taxon>
    </lineage>
</organism>
<sequence>MVFLSPIIFVPIEAVFMTLLMLFVESNQIHLIEIAYMIMVFSGYSLLVGYIYVVLVSFTSIALEWFGWLSEEESGTVQRHTNC</sequence>
<feature type="transmembrane region" description="Helical" evidence="1">
    <location>
        <begin position="6"/>
        <end position="24"/>
    </location>
</feature>
<keyword evidence="3" id="KW-1185">Reference proteome</keyword>
<proteinExistence type="predicted"/>
<reference evidence="2" key="2">
    <citation type="submission" date="2020-09" db="EMBL/GenBank/DDBJ databases">
        <authorList>
            <person name="Sun Q."/>
            <person name="Kim S."/>
        </authorList>
    </citation>
    <scope>NUCLEOTIDE SEQUENCE</scope>
    <source>
        <strain evidence="2">KCTC 22169</strain>
    </source>
</reference>
<dbReference type="EMBL" id="BMXR01000008">
    <property type="protein sequence ID" value="GGX62625.1"/>
    <property type="molecule type" value="Genomic_DNA"/>
</dbReference>
<evidence type="ECO:0000256" key="1">
    <source>
        <dbReference type="SAM" id="Phobius"/>
    </source>
</evidence>
<evidence type="ECO:0000313" key="3">
    <source>
        <dbReference type="Proteomes" id="UP000626148"/>
    </source>
</evidence>
<feature type="transmembrane region" description="Helical" evidence="1">
    <location>
        <begin position="36"/>
        <end position="63"/>
    </location>
</feature>
<keyword evidence="1" id="KW-1133">Transmembrane helix</keyword>
<name>A0A918KGB1_9GAMM</name>
<dbReference type="Proteomes" id="UP000626148">
    <property type="component" value="Unassembled WGS sequence"/>
</dbReference>